<proteinExistence type="inferred from homology"/>
<feature type="transmembrane region" description="Helical" evidence="7">
    <location>
        <begin position="51"/>
        <end position="71"/>
    </location>
</feature>
<keyword evidence="6 7" id="KW-0472">Membrane</keyword>
<comment type="subcellular location">
    <subcellularLocation>
        <location evidence="1">Cell membrane</location>
        <topology evidence="1">Multi-pass membrane protein</topology>
    </subcellularLocation>
</comment>
<comment type="similarity">
    <text evidence="2">Belongs to the chromate ion transporter (CHR) (TC 2.A.51) family.</text>
</comment>
<feature type="transmembrane region" description="Helical" evidence="7">
    <location>
        <begin position="91"/>
        <end position="114"/>
    </location>
</feature>
<dbReference type="PANTHER" id="PTHR43663">
    <property type="entry name" value="CHROMATE TRANSPORT PROTEIN-RELATED"/>
    <property type="match status" value="1"/>
</dbReference>
<feature type="transmembrane region" description="Helical" evidence="7">
    <location>
        <begin position="12"/>
        <end position="30"/>
    </location>
</feature>
<evidence type="ECO:0000313" key="8">
    <source>
        <dbReference type="EMBL" id="MET4580192.1"/>
    </source>
</evidence>
<dbReference type="InterPro" id="IPR003370">
    <property type="entry name" value="Chromate_transpt"/>
</dbReference>
<sequence length="198" mass="21337">MTISFTGADWWSLFVHFLSLSLMAVGGAITTAPDMHRYLVDTRHWLTEDQFTSSIAIAQAAPGPNVLFVGLMGWNVGMNVGGGAGNGWPSYGLALLGMMVAMSGILLPSGVLTYAATRWAHKNRELRAVRAFKTGMAPIVIALLITTGWVLSSANNQPARDWPLWVLTLAVTVIVWRTRLHLLWLIGAGALLGVLGLI</sequence>
<accession>A0ABV2QGZ5</accession>
<evidence type="ECO:0000256" key="6">
    <source>
        <dbReference type="ARBA" id="ARBA00023136"/>
    </source>
</evidence>
<evidence type="ECO:0000313" key="9">
    <source>
        <dbReference type="Proteomes" id="UP001549320"/>
    </source>
</evidence>
<dbReference type="PANTHER" id="PTHR43663:SF1">
    <property type="entry name" value="CHROMATE TRANSPORTER"/>
    <property type="match status" value="1"/>
</dbReference>
<gene>
    <name evidence="8" type="ORF">ABIE13_005332</name>
</gene>
<evidence type="ECO:0000256" key="2">
    <source>
        <dbReference type="ARBA" id="ARBA00005262"/>
    </source>
</evidence>
<feature type="transmembrane region" description="Helical" evidence="7">
    <location>
        <begin position="135"/>
        <end position="152"/>
    </location>
</feature>
<dbReference type="Pfam" id="PF02417">
    <property type="entry name" value="Chromate_transp"/>
    <property type="match status" value="1"/>
</dbReference>
<keyword evidence="9" id="KW-1185">Reference proteome</keyword>
<reference evidence="8 9" key="1">
    <citation type="submission" date="2024-06" db="EMBL/GenBank/DDBJ databases">
        <title>Sorghum-associated microbial communities from plants grown in Nebraska, USA.</title>
        <authorList>
            <person name="Schachtman D."/>
        </authorList>
    </citation>
    <scope>NUCLEOTIDE SEQUENCE [LARGE SCALE GENOMIC DNA]</scope>
    <source>
        <strain evidence="8 9">2709</strain>
    </source>
</reference>
<evidence type="ECO:0000256" key="3">
    <source>
        <dbReference type="ARBA" id="ARBA00022475"/>
    </source>
</evidence>
<keyword evidence="3" id="KW-1003">Cell membrane</keyword>
<evidence type="ECO:0000256" key="4">
    <source>
        <dbReference type="ARBA" id="ARBA00022692"/>
    </source>
</evidence>
<comment type="caution">
    <text evidence="8">The sequence shown here is derived from an EMBL/GenBank/DDBJ whole genome shotgun (WGS) entry which is preliminary data.</text>
</comment>
<evidence type="ECO:0000256" key="1">
    <source>
        <dbReference type="ARBA" id="ARBA00004651"/>
    </source>
</evidence>
<keyword evidence="4 7" id="KW-0812">Transmembrane</keyword>
<feature type="transmembrane region" description="Helical" evidence="7">
    <location>
        <begin position="164"/>
        <end position="197"/>
    </location>
</feature>
<keyword evidence="5 7" id="KW-1133">Transmembrane helix</keyword>
<name>A0ABV2QGZ5_9BURK</name>
<evidence type="ECO:0000256" key="5">
    <source>
        <dbReference type="ARBA" id="ARBA00022989"/>
    </source>
</evidence>
<organism evidence="8 9">
    <name type="scientific">Ottowia thiooxydans</name>
    <dbReference type="NCBI Taxonomy" id="219182"/>
    <lineage>
        <taxon>Bacteria</taxon>
        <taxon>Pseudomonadati</taxon>
        <taxon>Pseudomonadota</taxon>
        <taxon>Betaproteobacteria</taxon>
        <taxon>Burkholderiales</taxon>
        <taxon>Comamonadaceae</taxon>
        <taxon>Ottowia</taxon>
    </lineage>
</organism>
<protein>
    <submittedName>
        <fullName evidence="8">Chromate transporter</fullName>
    </submittedName>
</protein>
<dbReference type="InterPro" id="IPR052518">
    <property type="entry name" value="CHR_Transporter"/>
</dbReference>
<dbReference type="RefSeq" id="WP_354448938.1">
    <property type="nucleotide sequence ID" value="NZ_JBEPSH010000015.1"/>
</dbReference>
<evidence type="ECO:0000256" key="7">
    <source>
        <dbReference type="SAM" id="Phobius"/>
    </source>
</evidence>
<dbReference type="EMBL" id="JBEPSH010000015">
    <property type="protein sequence ID" value="MET4580192.1"/>
    <property type="molecule type" value="Genomic_DNA"/>
</dbReference>
<dbReference type="Proteomes" id="UP001549320">
    <property type="component" value="Unassembled WGS sequence"/>
</dbReference>